<evidence type="ECO:0000313" key="4">
    <source>
        <dbReference type="Proteomes" id="UP000030063"/>
    </source>
</evidence>
<gene>
    <name evidence="3" type="ORF">TMS3_0120225</name>
</gene>
<dbReference type="AlphaFoldDB" id="A0A0A1YGK7"/>
<accession>A0A0A1YGK7</accession>
<name>A0A0A1YGK7_9PSED</name>
<evidence type="ECO:0000313" key="3">
    <source>
        <dbReference type="EMBL" id="KFX68206.1"/>
    </source>
</evidence>
<evidence type="ECO:0000256" key="1">
    <source>
        <dbReference type="SAM" id="MobiDB-lite"/>
    </source>
</evidence>
<comment type="caution">
    <text evidence="3">The sequence shown here is derived from an EMBL/GenBank/DDBJ whole genome shotgun (WGS) entry which is preliminary data.</text>
</comment>
<dbReference type="eggNOG" id="COG3311">
    <property type="taxonomic scope" value="Bacteria"/>
</dbReference>
<dbReference type="Proteomes" id="UP000030063">
    <property type="component" value="Unassembled WGS sequence"/>
</dbReference>
<feature type="compositionally biased region" description="Basic and acidic residues" evidence="1">
    <location>
        <begin position="1"/>
        <end position="19"/>
    </location>
</feature>
<feature type="region of interest" description="Disordered" evidence="1">
    <location>
        <begin position="1"/>
        <end position="52"/>
    </location>
</feature>
<dbReference type="Pfam" id="PF12728">
    <property type="entry name" value="HTH_17"/>
    <property type="match status" value="1"/>
</dbReference>
<dbReference type="InterPro" id="IPR009061">
    <property type="entry name" value="DNA-bd_dom_put_sf"/>
</dbReference>
<feature type="domain" description="Helix-turn-helix" evidence="2">
    <location>
        <begin position="51"/>
        <end position="101"/>
    </location>
</feature>
<dbReference type="EMBL" id="AWSQ01000007">
    <property type="protein sequence ID" value="KFX68206.1"/>
    <property type="molecule type" value="Genomic_DNA"/>
</dbReference>
<sequence>MSHTPELHRHPRLVDLDSPHHRKAGPTSHAMSPSARDNTGETQNPAQAPRYLTNDEAADFLRLSPRTLEKQRVIGGGPRFRKFGRRVMYAVADLESWADARSFETTFDPEYLERHQGASRYDQ</sequence>
<dbReference type="STRING" id="1395571.TMS3_0120225"/>
<evidence type="ECO:0000259" key="2">
    <source>
        <dbReference type="Pfam" id="PF12728"/>
    </source>
</evidence>
<feature type="compositionally biased region" description="Polar residues" evidence="1">
    <location>
        <begin position="29"/>
        <end position="46"/>
    </location>
</feature>
<protein>
    <submittedName>
        <fullName evidence="3">Transcriptional regulator</fullName>
    </submittedName>
</protein>
<reference evidence="3 4" key="1">
    <citation type="journal article" date="2014" name="Genome Announc.">
        <title>Draft Genome Sequence of Petroleum Oil-Degrading Marine Bacterium Pseudomonas taeanensis Strain MS-3, Isolated from a Crude Oil-Contaminated Seashore.</title>
        <authorList>
            <person name="Lee S.Y."/>
            <person name="Kim S.H."/>
            <person name="Lee D.G."/>
            <person name="Shin S."/>
            <person name="Yun S.H."/>
            <person name="Choi C.W."/>
            <person name="Chung Y.H."/>
            <person name="Choi J.S."/>
            <person name="Kahng H.Y."/>
            <person name="Kim S.I."/>
        </authorList>
    </citation>
    <scope>NUCLEOTIDE SEQUENCE [LARGE SCALE GENOMIC DNA]</scope>
    <source>
        <strain evidence="3 4">MS-3</strain>
    </source>
</reference>
<dbReference type="InterPro" id="IPR041657">
    <property type="entry name" value="HTH_17"/>
</dbReference>
<proteinExistence type="predicted"/>
<organism evidence="3 4">
    <name type="scientific">Pseudomonas taeanensis MS-3</name>
    <dbReference type="NCBI Taxonomy" id="1395571"/>
    <lineage>
        <taxon>Bacteria</taxon>
        <taxon>Pseudomonadati</taxon>
        <taxon>Pseudomonadota</taxon>
        <taxon>Gammaproteobacteria</taxon>
        <taxon>Pseudomonadales</taxon>
        <taxon>Pseudomonadaceae</taxon>
        <taxon>Pseudomonas</taxon>
    </lineage>
</organism>
<keyword evidence="4" id="KW-1185">Reference proteome</keyword>
<dbReference type="SUPFAM" id="SSF46955">
    <property type="entry name" value="Putative DNA-binding domain"/>
    <property type="match status" value="1"/>
</dbReference>
<dbReference type="OrthoDB" id="9806994at2"/>